<evidence type="ECO:0000256" key="9">
    <source>
        <dbReference type="ARBA" id="ARBA00023014"/>
    </source>
</evidence>
<dbReference type="EMBL" id="CP034593">
    <property type="protein sequence ID" value="AZQ77336.1"/>
    <property type="molecule type" value="Genomic_DNA"/>
</dbReference>
<keyword evidence="3" id="KW-0813">Transport</keyword>
<dbReference type="CDD" id="cd16371">
    <property type="entry name" value="DMSOR_beta_like"/>
    <property type="match status" value="1"/>
</dbReference>
<reference evidence="11 12" key="1">
    <citation type="submission" date="2018-12" db="EMBL/GenBank/DDBJ databases">
        <title>Complete genome sequence of Flaviflexus sp. H23T48.</title>
        <authorList>
            <person name="Bae J.-W."/>
            <person name="Lee J.-Y."/>
        </authorList>
    </citation>
    <scope>NUCLEOTIDE SEQUENCE [LARGE SCALE GENOMIC DNA]</scope>
    <source>
        <strain evidence="11 12">H23T48</strain>
    </source>
</reference>
<dbReference type="InterPro" id="IPR050954">
    <property type="entry name" value="ET_IronSulfur_Cluster-Binding"/>
</dbReference>
<dbReference type="PROSITE" id="PS00198">
    <property type="entry name" value="4FE4S_FER_1"/>
    <property type="match status" value="1"/>
</dbReference>
<evidence type="ECO:0000259" key="10">
    <source>
        <dbReference type="PROSITE" id="PS51379"/>
    </source>
</evidence>
<dbReference type="KEGG" id="flh:EJ997_08345"/>
<dbReference type="PROSITE" id="PS51379">
    <property type="entry name" value="4FE4S_FER_2"/>
    <property type="match status" value="3"/>
</dbReference>
<dbReference type="Proteomes" id="UP000280344">
    <property type="component" value="Chromosome"/>
</dbReference>
<sequence>MSITTENFTEAGGSFGFFFDQSLCNGCKACEIACNDKHDLPLGVNWRRIVEYAGGSWSSNEADGTHTPNVFSYYTSISCNHCANPICMEVCPTTAMSKREDGTVYVDSDKCVGCRYCEWACPYSSPQFNADTGQMTKCDLCYDYRSEGQNPACTDACPTRALDWGPIEKLREEHGDRADIAPLPDPAITEPHLVIKPHRDAQRWDQGSGIIQNPKEI</sequence>
<protein>
    <submittedName>
        <fullName evidence="11">Dimethylsulfoxide reductase subunit B</fullName>
    </submittedName>
</protein>
<dbReference type="Pfam" id="PF13247">
    <property type="entry name" value="Fer4_11"/>
    <property type="match status" value="1"/>
</dbReference>
<dbReference type="InterPro" id="IPR017896">
    <property type="entry name" value="4Fe4S_Fe-S-bd"/>
</dbReference>
<dbReference type="OrthoDB" id="9779457at2"/>
<keyword evidence="8" id="KW-0408">Iron</keyword>
<evidence type="ECO:0000256" key="6">
    <source>
        <dbReference type="ARBA" id="ARBA00022737"/>
    </source>
</evidence>
<comment type="cofactor">
    <cofactor evidence="1">
        <name>[4Fe-4S] cluster</name>
        <dbReference type="ChEBI" id="CHEBI:49883"/>
    </cofactor>
</comment>
<dbReference type="PANTHER" id="PTHR43177:SF5">
    <property type="entry name" value="ANAEROBIC DIMETHYL SULFOXIDE REDUCTASE CHAIN B-RELATED"/>
    <property type="match status" value="1"/>
</dbReference>
<dbReference type="Gene3D" id="3.30.70.20">
    <property type="match status" value="2"/>
</dbReference>
<feature type="domain" description="4Fe-4S ferredoxin-type" evidence="10">
    <location>
        <begin position="69"/>
        <end position="101"/>
    </location>
</feature>
<evidence type="ECO:0000256" key="8">
    <source>
        <dbReference type="ARBA" id="ARBA00023004"/>
    </source>
</evidence>
<proteinExistence type="predicted"/>
<dbReference type="PANTHER" id="PTHR43177">
    <property type="entry name" value="PROTEIN NRFC"/>
    <property type="match status" value="1"/>
</dbReference>
<evidence type="ECO:0000256" key="2">
    <source>
        <dbReference type="ARBA" id="ARBA00003584"/>
    </source>
</evidence>
<evidence type="ECO:0000256" key="4">
    <source>
        <dbReference type="ARBA" id="ARBA00022485"/>
    </source>
</evidence>
<feature type="domain" description="4Fe-4S ferredoxin-type" evidence="10">
    <location>
        <begin position="15"/>
        <end position="45"/>
    </location>
</feature>
<evidence type="ECO:0000256" key="3">
    <source>
        <dbReference type="ARBA" id="ARBA00022448"/>
    </source>
</evidence>
<keyword evidence="7" id="KW-0249">Electron transport</keyword>
<dbReference type="InterPro" id="IPR014297">
    <property type="entry name" value="DMSO_DmsB"/>
</dbReference>
<keyword evidence="4" id="KW-0004">4Fe-4S</keyword>
<keyword evidence="12" id="KW-1185">Reference proteome</keyword>
<keyword evidence="6" id="KW-0677">Repeat</keyword>
<evidence type="ECO:0000313" key="12">
    <source>
        <dbReference type="Proteomes" id="UP000280344"/>
    </source>
</evidence>
<evidence type="ECO:0000256" key="5">
    <source>
        <dbReference type="ARBA" id="ARBA00022723"/>
    </source>
</evidence>
<evidence type="ECO:0000256" key="7">
    <source>
        <dbReference type="ARBA" id="ARBA00022982"/>
    </source>
</evidence>
<accession>A0A3Q9G806</accession>
<name>A0A3Q9G806_9ACTO</name>
<dbReference type="NCBIfam" id="TIGR02951">
    <property type="entry name" value="DMSO_dmsB"/>
    <property type="match status" value="1"/>
</dbReference>
<dbReference type="SUPFAM" id="SSF54862">
    <property type="entry name" value="4Fe-4S ferredoxins"/>
    <property type="match status" value="1"/>
</dbReference>
<dbReference type="RefSeq" id="WP_126704139.1">
    <property type="nucleotide sequence ID" value="NZ_CP034593.1"/>
</dbReference>
<evidence type="ECO:0000313" key="11">
    <source>
        <dbReference type="EMBL" id="AZQ77336.1"/>
    </source>
</evidence>
<keyword evidence="5" id="KW-0479">Metal-binding</keyword>
<keyword evidence="9" id="KW-0411">Iron-sulfur</keyword>
<dbReference type="GO" id="GO:0046872">
    <property type="term" value="F:metal ion binding"/>
    <property type="evidence" value="ECO:0007669"/>
    <property type="project" value="UniProtKB-KW"/>
</dbReference>
<comment type="function">
    <text evidence="2">Electron transfer subunit of the terminal reductase during anaerobic growth on various sulfoxide and N-oxide compounds.</text>
</comment>
<gene>
    <name evidence="11" type="primary">dmsB</name>
    <name evidence="11" type="ORF">EJ997_08345</name>
</gene>
<dbReference type="AlphaFoldDB" id="A0A3Q9G806"/>
<organism evidence="11 12">
    <name type="scientific">Flaviflexus ciconiae</name>
    <dbReference type="NCBI Taxonomy" id="2496867"/>
    <lineage>
        <taxon>Bacteria</taxon>
        <taxon>Bacillati</taxon>
        <taxon>Actinomycetota</taxon>
        <taxon>Actinomycetes</taxon>
        <taxon>Actinomycetales</taxon>
        <taxon>Actinomycetaceae</taxon>
        <taxon>Flaviflexus</taxon>
    </lineage>
</organism>
<dbReference type="GO" id="GO:0051539">
    <property type="term" value="F:4 iron, 4 sulfur cluster binding"/>
    <property type="evidence" value="ECO:0007669"/>
    <property type="project" value="UniProtKB-KW"/>
</dbReference>
<feature type="domain" description="4Fe-4S ferredoxin-type" evidence="10">
    <location>
        <begin position="102"/>
        <end position="131"/>
    </location>
</feature>
<dbReference type="InterPro" id="IPR017900">
    <property type="entry name" value="4Fe4S_Fe_S_CS"/>
</dbReference>
<evidence type="ECO:0000256" key="1">
    <source>
        <dbReference type="ARBA" id="ARBA00001966"/>
    </source>
</evidence>